<feature type="chain" id="PRO_5021315810" description="DUF4157 domain-containing protein" evidence="1">
    <location>
        <begin position="19"/>
        <end position="241"/>
    </location>
</feature>
<dbReference type="EMBL" id="RCYZ01000006">
    <property type="protein sequence ID" value="TPG64568.1"/>
    <property type="molecule type" value="Genomic_DNA"/>
</dbReference>
<dbReference type="Proteomes" id="UP000317646">
    <property type="component" value="Unassembled WGS sequence"/>
</dbReference>
<evidence type="ECO:0000313" key="2">
    <source>
        <dbReference type="EMBL" id="TPG64568.1"/>
    </source>
</evidence>
<feature type="signal peptide" evidence="1">
    <location>
        <begin position="1"/>
        <end position="18"/>
    </location>
</feature>
<accession>A0A502GT24</accession>
<gene>
    <name evidence="2" type="ORF">EAH73_15485</name>
</gene>
<dbReference type="AlphaFoldDB" id="A0A502GT24"/>
<keyword evidence="3" id="KW-1185">Reference proteome</keyword>
<reference evidence="2 3" key="1">
    <citation type="journal article" date="2019" name="Environ. Microbiol.">
        <title>Species interactions and distinct microbial communities in high Arctic permafrost affected cryosols are associated with the CH4 and CO2 gas fluxes.</title>
        <authorList>
            <person name="Altshuler I."/>
            <person name="Hamel J."/>
            <person name="Turney S."/>
            <person name="Magnuson E."/>
            <person name="Levesque R."/>
            <person name="Greer C."/>
            <person name="Whyte L.G."/>
        </authorList>
    </citation>
    <scope>NUCLEOTIDE SEQUENCE [LARGE SCALE GENOMIC DNA]</scope>
    <source>
        <strain evidence="2 3">S9.2P</strain>
    </source>
</reference>
<name>A0A502GT24_9BACT</name>
<evidence type="ECO:0008006" key="4">
    <source>
        <dbReference type="Google" id="ProtNLM"/>
    </source>
</evidence>
<organism evidence="2 3">
    <name type="scientific">Hymenobacter nivis</name>
    <dbReference type="NCBI Taxonomy" id="1850093"/>
    <lineage>
        <taxon>Bacteria</taxon>
        <taxon>Pseudomonadati</taxon>
        <taxon>Bacteroidota</taxon>
        <taxon>Cytophagia</taxon>
        <taxon>Cytophagales</taxon>
        <taxon>Hymenobacteraceae</taxon>
        <taxon>Hymenobacter</taxon>
    </lineage>
</organism>
<sequence length="241" mass="27514">MLLLVTALLVLNPGFLYANRTATPHYTIYHNRPLDPALLPRLEQARAIDQQSSWFDPTLRLNICLNDGSAYPGLVEKLRGPAFGWSIYRSVVLNGEANPQANYVALNGYKWDFVQLLAHEAAHCYQLRRLGIWQMNPLIPQHPMWKLEGYAEYVARRGPNYLPLRQQVQQLRQAQQAAPHEWGIALADGTTASREYAGYLALTTYCLDVKKMTYQQLLADTTSEQTVHRQLASWYQRGEGK</sequence>
<evidence type="ECO:0000313" key="3">
    <source>
        <dbReference type="Proteomes" id="UP000317646"/>
    </source>
</evidence>
<evidence type="ECO:0000256" key="1">
    <source>
        <dbReference type="SAM" id="SignalP"/>
    </source>
</evidence>
<comment type="caution">
    <text evidence="2">The sequence shown here is derived from an EMBL/GenBank/DDBJ whole genome shotgun (WGS) entry which is preliminary data.</text>
</comment>
<keyword evidence="1" id="KW-0732">Signal</keyword>
<proteinExistence type="predicted"/>
<protein>
    <recommendedName>
        <fullName evidence="4">DUF4157 domain-containing protein</fullName>
    </recommendedName>
</protein>